<name>A0AAV8VP40_9CUCU</name>
<evidence type="ECO:0008006" key="3">
    <source>
        <dbReference type="Google" id="ProtNLM"/>
    </source>
</evidence>
<gene>
    <name evidence="1" type="ORF">NQ315_015542</name>
</gene>
<proteinExistence type="predicted"/>
<dbReference type="Proteomes" id="UP001159042">
    <property type="component" value="Unassembled WGS sequence"/>
</dbReference>
<comment type="caution">
    <text evidence="1">The sequence shown here is derived from an EMBL/GenBank/DDBJ whole genome shotgun (WGS) entry which is preliminary data.</text>
</comment>
<keyword evidence="2" id="KW-1185">Reference proteome</keyword>
<sequence length="270" mass="31739">MYKIEHSLASGRIIVLLLYDEFYAWCDRNRFILNKNKTVVINFGIQKLLPIDISLHSDFELSPSVKLLGTYFDANLSYDIHIEYVCKQMNKAYFALLQLKSVLDERSILSAYYALAYSHMAYNIICWGNAVEMRRVLIAQKRIMRLIYNLLPTESCRPVFREKRILTLPSVYILKCVTFVSKNRHCFRTCSYYHSYSTRHGSLLSIPKHRTTYFKRSPYYNSIVLFNALPSNIRDIPGYSKFKAQVKKLLLDNVFYSVSEYLDFTNSTRL</sequence>
<reference evidence="1 2" key="1">
    <citation type="journal article" date="2023" name="Insect Mol. Biol.">
        <title>Genome sequencing provides insights into the evolution of gene families encoding plant cell wall-degrading enzymes in longhorned beetles.</title>
        <authorList>
            <person name="Shin N.R."/>
            <person name="Okamura Y."/>
            <person name="Kirsch R."/>
            <person name="Pauchet Y."/>
        </authorList>
    </citation>
    <scope>NUCLEOTIDE SEQUENCE [LARGE SCALE GENOMIC DNA]</scope>
    <source>
        <strain evidence="1">EAD_L_NR</strain>
    </source>
</reference>
<protein>
    <recommendedName>
        <fullName evidence="3">Reverse transcriptase domain-containing protein</fullName>
    </recommendedName>
</protein>
<evidence type="ECO:0000313" key="2">
    <source>
        <dbReference type="Proteomes" id="UP001159042"/>
    </source>
</evidence>
<accession>A0AAV8VP40</accession>
<dbReference type="AlphaFoldDB" id="A0AAV8VP40"/>
<organism evidence="1 2">
    <name type="scientific">Exocentrus adspersus</name>
    <dbReference type="NCBI Taxonomy" id="1586481"/>
    <lineage>
        <taxon>Eukaryota</taxon>
        <taxon>Metazoa</taxon>
        <taxon>Ecdysozoa</taxon>
        <taxon>Arthropoda</taxon>
        <taxon>Hexapoda</taxon>
        <taxon>Insecta</taxon>
        <taxon>Pterygota</taxon>
        <taxon>Neoptera</taxon>
        <taxon>Endopterygota</taxon>
        <taxon>Coleoptera</taxon>
        <taxon>Polyphaga</taxon>
        <taxon>Cucujiformia</taxon>
        <taxon>Chrysomeloidea</taxon>
        <taxon>Cerambycidae</taxon>
        <taxon>Lamiinae</taxon>
        <taxon>Acanthocinini</taxon>
        <taxon>Exocentrus</taxon>
    </lineage>
</organism>
<evidence type="ECO:0000313" key="1">
    <source>
        <dbReference type="EMBL" id="KAJ8915927.1"/>
    </source>
</evidence>
<dbReference type="EMBL" id="JANEYG010000048">
    <property type="protein sequence ID" value="KAJ8915927.1"/>
    <property type="molecule type" value="Genomic_DNA"/>
</dbReference>